<dbReference type="FunFam" id="1.10.940.10:FF:000001">
    <property type="entry name" value="Transcription antitermination factor NusB"/>
    <property type="match status" value="1"/>
</dbReference>
<evidence type="ECO:0000313" key="9">
    <source>
        <dbReference type="Proteomes" id="UP000061704"/>
    </source>
</evidence>
<evidence type="ECO:0000259" key="7">
    <source>
        <dbReference type="Pfam" id="PF01029"/>
    </source>
</evidence>
<dbReference type="Pfam" id="PF01029">
    <property type="entry name" value="NusB"/>
    <property type="match status" value="1"/>
</dbReference>
<gene>
    <name evidence="6 8" type="primary">nusB</name>
    <name evidence="8" type="ORF">ICMP_240</name>
</gene>
<reference evidence="8 9" key="1">
    <citation type="journal article" date="2011" name="Genome Biol. Evol.">
        <title>Reductive evolution of bacterial genome in insect gut environment.</title>
        <authorList>
            <person name="Nikoh N."/>
            <person name="Hosokawa T."/>
            <person name="Ohshima K."/>
            <person name="Hattori M."/>
            <person name="Fukatsu T."/>
        </authorList>
    </citation>
    <scope>NUCLEOTIDE SEQUENCE [LARGE SCALE GENOMIC DNA]</scope>
    <source>
        <strain evidence="8 9">Mpkobe</strain>
    </source>
</reference>
<keyword evidence="4 6" id="KW-0805">Transcription regulation</keyword>
<accession>C5WCP3</accession>
<keyword evidence="5 6" id="KW-0804">Transcription</keyword>
<dbReference type="PANTHER" id="PTHR11078">
    <property type="entry name" value="N UTILIZATION SUBSTANCE PROTEIN B-RELATED"/>
    <property type="match status" value="1"/>
</dbReference>
<dbReference type="KEGG" id="icp:ICMP_240"/>
<dbReference type="PANTHER" id="PTHR11078:SF3">
    <property type="entry name" value="ANTITERMINATION NUSB DOMAIN-CONTAINING PROTEIN"/>
    <property type="match status" value="1"/>
</dbReference>
<dbReference type="GO" id="GO:0003723">
    <property type="term" value="F:RNA binding"/>
    <property type="evidence" value="ECO:0007669"/>
    <property type="project" value="UniProtKB-UniRule"/>
</dbReference>
<feature type="domain" description="NusB/RsmB/TIM44" evidence="7">
    <location>
        <begin position="7"/>
        <end position="131"/>
    </location>
</feature>
<dbReference type="CDD" id="cd00619">
    <property type="entry name" value="Terminator_NusB"/>
    <property type="match status" value="1"/>
</dbReference>
<sequence>MKISARHNARELAVQAIYSWQLSNNNIGEIEDHFLSENNTSDIDINYFKELLVGVISNRNDLDNLMKPYLSRQLKHVGQIEKAILRLSLFELNSRRDIPYRVVINEGIELAKTFAAKDSYKFVNSILDKVAFFLRYKKY</sequence>
<keyword evidence="2 6" id="KW-0889">Transcription antitermination</keyword>
<evidence type="ECO:0000313" key="8">
    <source>
        <dbReference type="EMBL" id="BAH83099.1"/>
    </source>
</evidence>
<dbReference type="GO" id="GO:0005829">
    <property type="term" value="C:cytosol"/>
    <property type="evidence" value="ECO:0007669"/>
    <property type="project" value="TreeGrafter"/>
</dbReference>
<evidence type="ECO:0000256" key="3">
    <source>
        <dbReference type="ARBA" id="ARBA00022884"/>
    </source>
</evidence>
<name>C5WCP3_9ENTR</name>
<dbReference type="InterPro" id="IPR035926">
    <property type="entry name" value="NusB-like_sf"/>
</dbReference>
<protein>
    <recommendedName>
        <fullName evidence="6">Transcription antitermination protein NusB</fullName>
    </recommendedName>
    <alternativeName>
        <fullName evidence="6">Antitermination factor NusB</fullName>
    </alternativeName>
</protein>
<evidence type="ECO:0000256" key="5">
    <source>
        <dbReference type="ARBA" id="ARBA00023163"/>
    </source>
</evidence>
<dbReference type="InterPro" id="IPR011605">
    <property type="entry name" value="NusB_fam"/>
</dbReference>
<evidence type="ECO:0000256" key="1">
    <source>
        <dbReference type="ARBA" id="ARBA00005952"/>
    </source>
</evidence>
<dbReference type="EMBL" id="AP010872">
    <property type="protein sequence ID" value="BAH83099.1"/>
    <property type="molecule type" value="Genomic_DNA"/>
</dbReference>
<evidence type="ECO:0000256" key="2">
    <source>
        <dbReference type="ARBA" id="ARBA00022814"/>
    </source>
</evidence>
<proteinExistence type="inferred from homology"/>
<dbReference type="NCBIfam" id="TIGR01951">
    <property type="entry name" value="nusB"/>
    <property type="match status" value="1"/>
</dbReference>
<dbReference type="Gene3D" id="1.10.940.10">
    <property type="entry name" value="NusB-like"/>
    <property type="match status" value="1"/>
</dbReference>
<evidence type="ECO:0000256" key="6">
    <source>
        <dbReference type="HAMAP-Rule" id="MF_00073"/>
    </source>
</evidence>
<dbReference type="OrthoDB" id="9789556at2"/>
<dbReference type="Proteomes" id="UP000061704">
    <property type="component" value="Chromosome"/>
</dbReference>
<dbReference type="SUPFAM" id="SSF48013">
    <property type="entry name" value="NusB-like"/>
    <property type="match status" value="1"/>
</dbReference>
<dbReference type="InterPro" id="IPR006027">
    <property type="entry name" value="NusB_RsmB_TIM44"/>
</dbReference>
<dbReference type="RefSeq" id="WP_041069051.1">
    <property type="nucleotide sequence ID" value="NZ_AP010872.1"/>
</dbReference>
<dbReference type="HAMAP" id="MF_00073">
    <property type="entry name" value="NusB"/>
    <property type="match status" value="1"/>
</dbReference>
<dbReference type="HOGENOM" id="CLU_087843_4_1_6"/>
<keyword evidence="9" id="KW-1185">Reference proteome</keyword>
<dbReference type="GO" id="GO:0031564">
    <property type="term" value="P:transcription antitermination"/>
    <property type="evidence" value="ECO:0007669"/>
    <property type="project" value="UniProtKB-KW"/>
</dbReference>
<organism evidence="8 9">
    <name type="scientific">Candidatus Ishikawaella capsulata Mpkobe</name>
    <dbReference type="NCBI Taxonomy" id="476281"/>
    <lineage>
        <taxon>Bacteria</taxon>
        <taxon>Pseudomonadati</taxon>
        <taxon>Pseudomonadota</taxon>
        <taxon>Gammaproteobacteria</taxon>
        <taxon>Enterobacterales</taxon>
        <taxon>Enterobacteriaceae</taxon>
        <taxon>Candidatus Ishikawella</taxon>
    </lineage>
</organism>
<evidence type="ECO:0000256" key="4">
    <source>
        <dbReference type="ARBA" id="ARBA00023015"/>
    </source>
</evidence>
<comment type="function">
    <text evidence="6">Involved in transcription antitermination. Required for transcription of ribosomal RNA (rRNA) genes. Binds specifically to the boxA antiterminator sequence of the ribosomal RNA (rrn) operons.</text>
</comment>
<comment type="similarity">
    <text evidence="1 6">Belongs to the NusB family.</text>
</comment>
<dbReference type="GO" id="GO:0006353">
    <property type="term" value="P:DNA-templated transcription termination"/>
    <property type="evidence" value="ECO:0007669"/>
    <property type="project" value="UniProtKB-UniRule"/>
</dbReference>
<dbReference type="STRING" id="476281.ICMP_240"/>
<keyword evidence="3 6" id="KW-0694">RNA-binding</keyword>
<dbReference type="AlphaFoldDB" id="C5WCP3"/>